<accession>A0A9X1ZSE8</accession>
<dbReference type="InterPro" id="IPR041662">
    <property type="entry name" value="SusD-like_2"/>
</dbReference>
<keyword evidence="2" id="KW-1185">Reference proteome</keyword>
<dbReference type="AlphaFoldDB" id="A0A9X1ZSE8"/>
<dbReference type="Gene3D" id="1.25.40.390">
    <property type="match status" value="1"/>
</dbReference>
<dbReference type="InterPro" id="IPR011990">
    <property type="entry name" value="TPR-like_helical_dom_sf"/>
</dbReference>
<dbReference type="RefSeq" id="WP_249601247.1">
    <property type="nucleotide sequence ID" value="NZ_JAKHSK010000010.1"/>
</dbReference>
<dbReference type="Pfam" id="PF12771">
    <property type="entry name" value="SusD-like_2"/>
    <property type="match status" value="1"/>
</dbReference>
<sequence>MKINRYIYSFLLIVIIASCSDDLSDINVDSKNPSEVPHETLVTSATKSLVDQMVNTNVNNNIFRLLAQYWTETTYTDEANFNLTERSIPKNHWNILYADVLKDLDRANELIDEREEELLVEMPQEQIDNQRAMIEVLKVYSYHILVDTFGDIPYSEALDIENTTPAYDDDQTIYNDLADRLDSALDILNPSFNGFRDGSDLIYDGNTAQWIKFANSLKLRLALRFGGVDDTKGAAMATEAISTGVFTSNDDNATMQYLQSSPNTNPLWEDLVQSGRTDFVAANTIVDAMNERNDPRRNDFFAANLDDPDTEEIEYIGGTYAGSGNQHSNSTIYSEKFENPVLEGVLLDYSEVQFLKAEAAERGFISGDAEDFYNSAIEASIVYWGGTSEEAEEYISQSQVNYATAGDSWQEKIGIQKWISLYNRGFEGWSTYRKLGYPELPNAAVSELPVPNRFTYPVIEASANGSNYTAAGEAMGGNTQQTKVFWDID</sequence>
<dbReference type="EMBL" id="JAKHSK010000010">
    <property type="protein sequence ID" value="MCL6218335.1"/>
    <property type="molecule type" value="Genomic_DNA"/>
</dbReference>
<comment type="caution">
    <text evidence="1">The sequence shown here is derived from an EMBL/GenBank/DDBJ whole genome shotgun (WGS) entry which is preliminary data.</text>
</comment>
<gene>
    <name evidence="1" type="ORF">L1967_08510</name>
</gene>
<evidence type="ECO:0000313" key="1">
    <source>
        <dbReference type="EMBL" id="MCL6218335.1"/>
    </source>
</evidence>
<dbReference type="PROSITE" id="PS51257">
    <property type="entry name" value="PROKAR_LIPOPROTEIN"/>
    <property type="match status" value="1"/>
</dbReference>
<keyword evidence="1" id="KW-0449">Lipoprotein</keyword>
<proteinExistence type="predicted"/>
<organism evidence="1 2">
    <name type="scientific">Zunongwangia pacifica</name>
    <dbReference type="NCBI Taxonomy" id="2911062"/>
    <lineage>
        <taxon>Bacteria</taxon>
        <taxon>Pseudomonadati</taxon>
        <taxon>Bacteroidota</taxon>
        <taxon>Flavobacteriia</taxon>
        <taxon>Flavobacteriales</taxon>
        <taxon>Flavobacteriaceae</taxon>
        <taxon>Zunongwangia</taxon>
    </lineage>
</organism>
<dbReference type="Proteomes" id="UP001139521">
    <property type="component" value="Unassembled WGS sequence"/>
</dbReference>
<evidence type="ECO:0000313" key="2">
    <source>
        <dbReference type="Proteomes" id="UP001139521"/>
    </source>
</evidence>
<dbReference type="SUPFAM" id="SSF48452">
    <property type="entry name" value="TPR-like"/>
    <property type="match status" value="1"/>
</dbReference>
<reference evidence="1" key="1">
    <citation type="submission" date="2022-01" db="EMBL/GenBank/DDBJ databases">
        <title>Genome sequencing of Zunongwangia sp. M21534 genome.</title>
        <authorList>
            <person name="Chen Y."/>
            <person name="Dong C."/>
            <person name="Shao Z."/>
        </authorList>
    </citation>
    <scope>NUCLEOTIDE SEQUENCE</scope>
    <source>
        <strain evidence="1">MCCC M21534</strain>
    </source>
</reference>
<protein>
    <submittedName>
        <fullName evidence="1">SusD/RagB family nutrient-binding outer membrane lipoprotein</fullName>
    </submittedName>
</protein>
<name>A0A9X1ZSE8_9FLAO</name>